<reference evidence="1 2" key="1">
    <citation type="submission" date="2018-10" db="EMBL/GenBank/DDBJ databases">
        <title>Sequencing the genomes of 1000 actinobacteria strains.</title>
        <authorList>
            <person name="Klenk H.-P."/>
        </authorList>
    </citation>
    <scope>NUCLEOTIDE SEQUENCE [LARGE SCALE GENOMIC DNA]</scope>
    <source>
        <strain evidence="1 2">DSM 45175</strain>
    </source>
</reference>
<dbReference type="Proteomes" id="UP000277671">
    <property type="component" value="Unassembled WGS sequence"/>
</dbReference>
<name>A0A495JT85_9ACTN</name>
<dbReference type="EMBL" id="RBKT01000001">
    <property type="protein sequence ID" value="RKR92217.1"/>
    <property type="molecule type" value="Genomic_DNA"/>
</dbReference>
<keyword evidence="2" id="KW-1185">Reference proteome</keyword>
<proteinExistence type="predicted"/>
<accession>A0A495JT85</accession>
<comment type="caution">
    <text evidence="1">The sequence shown here is derived from an EMBL/GenBank/DDBJ whole genome shotgun (WGS) entry which is preliminary data.</text>
</comment>
<evidence type="ECO:0000313" key="1">
    <source>
        <dbReference type="EMBL" id="RKR92217.1"/>
    </source>
</evidence>
<protein>
    <submittedName>
        <fullName evidence="1">Uncharacterized protein</fullName>
    </submittedName>
</protein>
<organism evidence="1 2">
    <name type="scientific">Micromonospora pisi</name>
    <dbReference type="NCBI Taxonomy" id="589240"/>
    <lineage>
        <taxon>Bacteria</taxon>
        <taxon>Bacillati</taxon>
        <taxon>Actinomycetota</taxon>
        <taxon>Actinomycetes</taxon>
        <taxon>Micromonosporales</taxon>
        <taxon>Micromonosporaceae</taxon>
        <taxon>Micromonospora</taxon>
    </lineage>
</organism>
<evidence type="ECO:0000313" key="2">
    <source>
        <dbReference type="Proteomes" id="UP000277671"/>
    </source>
</evidence>
<sequence length="242" mass="27047">MGFDVGVGLFLCHDEEDEAVWPRQEKERFLNDLNARLRQRGLPEHREPRSVAEIDPPLAPETDPCLLGVSMGSYSSHHRRADRLDWFARHVAVRGAAPSTAPPYEPELYEAYDKLPDRRLTFDHLLAACGDGVVVVPHPLDQVIYYRSSDEYSCLVSAHRLWAETVALGYVLRIGDPEVGDSPVVDWTTGTPVQDLSFAALEARIPDHVDAWQPWVDETDLCHRLRQTATNVLSTGALGLTG</sequence>
<dbReference type="AlphaFoldDB" id="A0A495JT85"/>
<dbReference type="RefSeq" id="WP_121160250.1">
    <property type="nucleotide sequence ID" value="NZ_RBKT01000001.1"/>
</dbReference>
<gene>
    <name evidence="1" type="ORF">BDK92_6653</name>
</gene>
<dbReference type="OrthoDB" id="5183679at2"/>